<name>A0A2T0GUT3_ACTMO</name>
<dbReference type="STRING" id="1050202.GCA_000384035_00785"/>
<dbReference type="InterPro" id="IPR005183">
    <property type="entry name" value="DUF305_CopM-like"/>
</dbReference>
<dbReference type="Proteomes" id="UP000239352">
    <property type="component" value="Unassembled WGS sequence"/>
</dbReference>
<dbReference type="RefSeq" id="WP_106114218.1">
    <property type="nucleotide sequence ID" value="NZ_PVSR01000023.1"/>
</dbReference>
<dbReference type="Pfam" id="PF03713">
    <property type="entry name" value="DUF305"/>
    <property type="match status" value="1"/>
</dbReference>
<proteinExistence type="predicted"/>
<dbReference type="AlphaFoldDB" id="A0A2T0GUT3"/>
<feature type="domain" description="DUF305" evidence="2">
    <location>
        <begin position="64"/>
        <end position="204"/>
    </location>
</feature>
<evidence type="ECO:0000256" key="1">
    <source>
        <dbReference type="SAM" id="MobiDB-lite"/>
    </source>
</evidence>
<gene>
    <name evidence="3" type="ORF">CEP50_13000</name>
</gene>
<accession>A0A2T0GUT3</accession>
<evidence type="ECO:0000259" key="2">
    <source>
        <dbReference type="Pfam" id="PF03713"/>
    </source>
</evidence>
<dbReference type="InterPro" id="IPR012347">
    <property type="entry name" value="Ferritin-like"/>
</dbReference>
<keyword evidence="4" id="KW-1185">Reference proteome</keyword>
<dbReference type="Gene3D" id="1.20.1260.10">
    <property type="match status" value="1"/>
</dbReference>
<feature type="region of interest" description="Disordered" evidence="1">
    <location>
        <begin position="31"/>
        <end position="59"/>
    </location>
</feature>
<evidence type="ECO:0000313" key="3">
    <source>
        <dbReference type="EMBL" id="PRW62861.1"/>
    </source>
</evidence>
<reference evidence="3 4" key="1">
    <citation type="submission" date="2018-03" db="EMBL/GenBank/DDBJ databases">
        <title>Actinopolyspora mortivallis from Sahara, screening for active biomolecules.</title>
        <authorList>
            <person name="Selama O."/>
            <person name="Wellington E.M.H."/>
            <person name="Hacene H."/>
        </authorList>
    </citation>
    <scope>NUCLEOTIDE SEQUENCE [LARGE SCALE GENOMIC DNA]</scope>
    <source>
        <strain evidence="3 4">M5A</strain>
    </source>
</reference>
<sequence>MSGGEATVRTSTIIGVLGAAVLALTGCSPNYEEASEQSPAPGTPPPPSAIVPANGAEKAEADTDLEFARQMKAYHRAEEQLVEVALNNSAQQRVTEFAEQLEEHGQYLDRIDEWLAERQEGEADSGEQHTWMPEADVAGEITELEEAPRGEFATLWVKAMIDHHDAVLEMTDTEIERGSDQQLRSIARQIRDSRQQELDELKQLREQL</sequence>
<evidence type="ECO:0000313" key="4">
    <source>
        <dbReference type="Proteomes" id="UP000239352"/>
    </source>
</evidence>
<organism evidence="3 4">
    <name type="scientific">Actinopolyspora mortivallis</name>
    <dbReference type="NCBI Taxonomy" id="33906"/>
    <lineage>
        <taxon>Bacteria</taxon>
        <taxon>Bacillati</taxon>
        <taxon>Actinomycetota</taxon>
        <taxon>Actinomycetes</taxon>
        <taxon>Actinopolysporales</taxon>
        <taxon>Actinopolysporaceae</taxon>
        <taxon>Actinopolyspora</taxon>
    </lineage>
</organism>
<comment type="caution">
    <text evidence="3">The sequence shown here is derived from an EMBL/GenBank/DDBJ whole genome shotgun (WGS) entry which is preliminary data.</text>
</comment>
<dbReference type="InParanoid" id="A0A2T0GUT3"/>
<dbReference type="PANTHER" id="PTHR36933:SF1">
    <property type="entry name" value="SLL0788 PROTEIN"/>
    <property type="match status" value="1"/>
</dbReference>
<dbReference type="PANTHER" id="PTHR36933">
    <property type="entry name" value="SLL0788 PROTEIN"/>
    <property type="match status" value="1"/>
</dbReference>
<dbReference type="EMBL" id="PVSR01000023">
    <property type="protein sequence ID" value="PRW62861.1"/>
    <property type="molecule type" value="Genomic_DNA"/>
</dbReference>
<protein>
    <submittedName>
        <fullName evidence="3">DUF305 domain-containing protein</fullName>
    </submittedName>
</protein>